<sequence>MIPGLLHSVSRSYLLATDRFLYQFFSELPCGGTCFSNISVNTQNCHIWTKKDPQMDHEIPLHSPKVTSWCGCMGHSSISHFFFEKINLSCPVTAGWYHGMLKTFVVPQLQQRHCLTTTIFIQGGAAPYVAWSVEARFCYNISRMSVLFVPYFIAFV</sequence>
<name>A0A4Y2ES81_ARAVE</name>
<evidence type="ECO:0000313" key="2">
    <source>
        <dbReference type="Proteomes" id="UP000499080"/>
    </source>
</evidence>
<keyword evidence="2" id="KW-1185">Reference proteome</keyword>
<dbReference type="Proteomes" id="UP000499080">
    <property type="component" value="Unassembled WGS sequence"/>
</dbReference>
<dbReference type="InterPro" id="IPR036397">
    <property type="entry name" value="RNaseH_sf"/>
</dbReference>
<dbReference type="EMBL" id="BGPR01000699">
    <property type="protein sequence ID" value="GBM32100.1"/>
    <property type="molecule type" value="Genomic_DNA"/>
</dbReference>
<organism evidence="1 2">
    <name type="scientific">Araneus ventricosus</name>
    <name type="common">Orbweaver spider</name>
    <name type="synonym">Epeira ventricosa</name>
    <dbReference type="NCBI Taxonomy" id="182803"/>
    <lineage>
        <taxon>Eukaryota</taxon>
        <taxon>Metazoa</taxon>
        <taxon>Ecdysozoa</taxon>
        <taxon>Arthropoda</taxon>
        <taxon>Chelicerata</taxon>
        <taxon>Arachnida</taxon>
        <taxon>Araneae</taxon>
        <taxon>Araneomorphae</taxon>
        <taxon>Entelegynae</taxon>
        <taxon>Araneoidea</taxon>
        <taxon>Araneidae</taxon>
        <taxon>Araneus</taxon>
    </lineage>
</organism>
<dbReference type="Gene3D" id="3.30.420.10">
    <property type="entry name" value="Ribonuclease H-like superfamily/Ribonuclease H"/>
    <property type="match status" value="1"/>
</dbReference>
<reference evidence="1 2" key="1">
    <citation type="journal article" date="2019" name="Sci. Rep.">
        <title>Orb-weaving spider Araneus ventricosus genome elucidates the spidroin gene catalogue.</title>
        <authorList>
            <person name="Kono N."/>
            <person name="Nakamura H."/>
            <person name="Ohtoshi R."/>
            <person name="Moran D.A.P."/>
            <person name="Shinohara A."/>
            <person name="Yoshida Y."/>
            <person name="Fujiwara M."/>
            <person name="Mori M."/>
            <person name="Tomita M."/>
            <person name="Arakawa K."/>
        </authorList>
    </citation>
    <scope>NUCLEOTIDE SEQUENCE [LARGE SCALE GENOMIC DNA]</scope>
</reference>
<protein>
    <submittedName>
        <fullName evidence="1">Uncharacterized protein</fullName>
    </submittedName>
</protein>
<comment type="caution">
    <text evidence="1">The sequence shown here is derived from an EMBL/GenBank/DDBJ whole genome shotgun (WGS) entry which is preliminary data.</text>
</comment>
<evidence type="ECO:0000313" key="1">
    <source>
        <dbReference type="EMBL" id="GBM32100.1"/>
    </source>
</evidence>
<accession>A0A4Y2ES81</accession>
<proteinExistence type="predicted"/>
<gene>
    <name evidence="1" type="ORF">AVEN_11894_1</name>
</gene>
<dbReference type="GO" id="GO:0003676">
    <property type="term" value="F:nucleic acid binding"/>
    <property type="evidence" value="ECO:0007669"/>
    <property type="project" value="InterPro"/>
</dbReference>
<dbReference type="AlphaFoldDB" id="A0A4Y2ES81"/>